<feature type="compositionally biased region" description="Low complexity" evidence="1">
    <location>
        <begin position="60"/>
        <end position="84"/>
    </location>
</feature>
<evidence type="ECO:0000313" key="3">
    <source>
        <dbReference type="Proteomes" id="UP001190700"/>
    </source>
</evidence>
<proteinExistence type="predicted"/>
<feature type="non-terminal residue" evidence="2">
    <location>
        <position position="1"/>
    </location>
</feature>
<dbReference type="EMBL" id="LGRX02023192">
    <property type="protein sequence ID" value="KAK3254790.1"/>
    <property type="molecule type" value="Genomic_DNA"/>
</dbReference>
<dbReference type="Proteomes" id="UP001190700">
    <property type="component" value="Unassembled WGS sequence"/>
</dbReference>
<evidence type="ECO:0000256" key="1">
    <source>
        <dbReference type="SAM" id="MobiDB-lite"/>
    </source>
</evidence>
<dbReference type="AlphaFoldDB" id="A0AAE0F837"/>
<reference evidence="2 3" key="1">
    <citation type="journal article" date="2015" name="Genome Biol. Evol.">
        <title>Comparative Genomics of a Bacterivorous Green Alga Reveals Evolutionary Causalities and Consequences of Phago-Mixotrophic Mode of Nutrition.</title>
        <authorList>
            <person name="Burns J.A."/>
            <person name="Paasch A."/>
            <person name="Narechania A."/>
            <person name="Kim E."/>
        </authorList>
    </citation>
    <scope>NUCLEOTIDE SEQUENCE [LARGE SCALE GENOMIC DNA]</scope>
    <source>
        <strain evidence="2 3">PLY_AMNH</strain>
    </source>
</reference>
<keyword evidence="3" id="KW-1185">Reference proteome</keyword>
<evidence type="ECO:0000313" key="2">
    <source>
        <dbReference type="EMBL" id="KAK3254790.1"/>
    </source>
</evidence>
<sequence>SASKRTTKWRLSVLDGVSCLPQLLDVLSAGLLLPSSGGNGNRVEPSNVRTATAAQRLYSGRPRAATPTRAAGGKPVTSARVGSSRARDAAAGREDQDAPLSKHQDAPLSKHQDAPLSKQAERPAGAPWSGSSNGRAKTVVDNAGGRSKVATAGPITHKRVIPSSAKIQPQLPMRLPISSKFLQNSSLLIDLARFYEEICRAPVLQNWSKLLMNPSSAFKKRYRVANERMRCDE</sequence>
<name>A0AAE0F837_9CHLO</name>
<accession>A0AAE0F837</accession>
<feature type="region of interest" description="Disordered" evidence="1">
    <location>
        <begin position="56"/>
        <end position="149"/>
    </location>
</feature>
<protein>
    <submittedName>
        <fullName evidence="2">Uncharacterized protein</fullName>
    </submittedName>
</protein>
<gene>
    <name evidence="2" type="ORF">CYMTET_36008</name>
</gene>
<organism evidence="2 3">
    <name type="scientific">Cymbomonas tetramitiformis</name>
    <dbReference type="NCBI Taxonomy" id="36881"/>
    <lineage>
        <taxon>Eukaryota</taxon>
        <taxon>Viridiplantae</taxon>
        <taxon>Chlorophyta</taxon>
        <taxon>Pyramimonadophyceae</taxon>
        <taxon>Pyramimonadales</taxon>
        <taxon>Pyramimonadaceae</taxon>
        <taxon>Cymbomonas</taxon>
    </lineage>
</organism>
<feature type="compositionally biased region" description="Basic and acidic residues" evidence="1">
    <location>
        <begin position="85"/>
        <end position="113"/>
    </location>
</feature>
<comment type="caution">
    <text evidence="2">The sequence shown here is derived from an EMBL/GenBank/DDBJ whole genome shotgun (WGS) entry which is preliminary data.</text>
</comment>